<dbReference type="SMART" id="SM00184">
    <property type="entry name" value="RING"/>
    <property type="match status" value="1"/>
</dbReference>
<feature type="coiled-coil region" evidence="5">
    <location>
        <begin position="141"/>
        <end position="182"/>
    </location>
</feature>
<proteinExistence type="predicted"/>
<evidence type="ECO:0000256" key="1">
    <source>
        <dbReference type="ARBA" id="ARBA00022723"/>
    </source>
</evidence>
<evidence type="ECO:0000256" key="3">
    <source>
        <dbReference type="ARBA" id="ARBA00022833"/>
    </source>
</evidence>
<sequence length="281" mass="32727">MSVSCFICLDPYNSDEGVVALSGCGHVVHNDCLNEWKTISRQNPPKCPLCQKRYNKRSITKLYFHLEDVDNTQLNQALKKQKLLSETLQKDKENLETEVQRKQNDLDRVTNSWNIVYHELNKMKTEYGIKCQAYNIIDTVNNEYLQSNEKLQMENVLLKQESAKLKHEIEEMKKKNLNLLRASSQQQKKDKEFVDLTTDDDDDVVIVENSKKNEVIEINDEEEEVGMQVSAVPETSKVANNDSIEEEVDLKCDLNDNDEKNVKQFFEIDYNSFENFLMSQI</sequence>
<keyword evidence="5" id="KW-0175">Coiled coil</keyword>
<dbReference type="InterPro" id="IPR013083">
    <property type="entry name" value="Znf_RING/FYVE/PHD"/>
</dbReference>
<dbReference type="PROSITE" id="PS50089">
    <property type="entry name" value="ZF_RING_2"/>
    <property type="match status" value="1"/>
</dbReference>
<evidence type="ECO:0000256" key="2">
    <source>
        <dbReference type="ARBA" id="ARBA00022771"/>
    </source>
</evidence>
<gene>
    <name evidence="7" type="ORF">PVAND_001555</name>
</gene>
<dbReference type="InterPro" id="IPR011016">
    <property type="entry name" value="Znf_RING-CH"/>
</dbReference>
<evidence type="ECO:0000259" key="6">
    <source>
        <dbReference type="PROSITE" id="PS50089"/>
    </source>
</evidence>
<dbReference type="Pfam" id="PF13639">
    <property type="entry name" value="zf-RING_2"/>
    <property type="match status" value="1"/>
</dbReference>
<keyword evidence="2 4" id="KW-0863">Zinc-finger</keyword>
<keyword evidence="8" id="KW-1185">Reference proteome</keyword>
<dbReference type="GO" id="GO:0008270">
    <property type="term" value="F:zinc ion binding"/>
    <property type="evidence" value="ECO:0007669"/>
    <property type="project" value="UniProtKB-KW"/>
</dbReference>
<accession>A0A9J6BNK5</accession>
<evidence type="ECO:0000256" key="5">
    <source>
        <dbReference type="SAM" id="Coils"/>
    </source>
</evidence>
<reference evidence="7" key="1">
    <citation type="submission" date="2021-03" db="EMBL/GenBank/DDBJ databases">
        <title>Chromosome level genome of the anhydrobiotic midge Polypedilum vanderplanki.</title>
        <authorList>
            <person name="Yoshida Y."/>
            <person name="Kikawada T."/>
            <person name="Gusev O."/>
        </authorList>
    </citation>
    <scope>NUCLEOTIDE SEQUENCE</scope>
    <source>
        <strain evidence="7">NIAS01</strain>
        <tissue evidence="7">Whole body or cell culture</tissue>
    </source>
</reference>
<feature type="domain" description="RING-type" evidence="6">
    <location>
        <begin position="5"/>
        <end position="51"/>
    </location>
</feature>
<dbReference type="Proteomes" id="UP001107558">
    <property type="component" value="Chromosome 3"/>
</dbReference>
<evidence type="ECO:0000313" key="8">
    <source>
        <dbReference type="Proteomes" id="UP001107558"/>
    </source>
</evidence>
<comment type="caution">
    <text evidence="7">The sequence shown here is derived from an EMBL/GenBank/DDBJ whole genome shotgun (WGS) entry which is preliminary data.</text>
</comment>
<dbReference type="SUPFAM" id="SSF57850">
    <property type="entry name" value="RING/U-box"/>
    <property type="match status" value="1"/>
</dbReference>
<dbReference type="PANTHER" id="PTHR47344:SF1">
    <property type="entry name" value="RING ZINC FINGER PROTEIN-RELATED"/>
    <property type="match status" value="1"/>
</dbReference>
<dbReference type="AlphaFoldDB" id="A0A9J6BNK5"/>
<dbReference type="PANTHER" id="PTHR47344">
    <property type="entry name" value="RING ZINC FINGER PROTEIN-RELATED"/>
    <property type="match status" value="1"/>
</dbReference>
<feature type="coiled-coil region" evidence="5">
    <location>
        <begin position="78"/>
        <end position="112"/>
    </location>
</feature>
<dbReference type="InterPro" id="IPR001841">
    <property type="entry name" value="Znf_RING"/>
</dbReference>
<organism evidence="7 8">
    <name type="scientific">Polypedilum vanderplanki</name>
    <name type="common">Sleeping chironomid midge</name>
    <dbReference type="NCBI Taxonomy" id="319348"/>
    <lineage>
        <taxon>Eukaryota</taxon>
        <taxon>Metazoa</taxon>
        <taxon>Ecdysozoa</taxon>
        <taxon>Arthropoda</taxon>
        <taxon>Hexapoda</taxon>
        <taxon>Insecta</taxon>
        <taxon>Pterygota</taxon>
        <taxon>Neoptera</taxon>
        <taxon>Endopterygota</taxon>
        <taxon>Diptera</taxon>
        <taxon>Nematocera</taxon>
        <taxon>Chironomoidea</taxon>
        <taxon>Chironomidae</taxon>
        <taxon>Chironominae</taxon>
        <taxon>Polypedilum</taxon>
        <taxon>Polypedilum</taxon>
    </lineage>
</organism>
<dbReference type="SMART" id="SM00744">
    <property type="entry name" value="RINGv"/>
    <property type="match status" value="1"/>
</dbReference>
<keyword evidence="3" id="KW-0862">Zinc</keyword>
<protein>
    <recommendedName>
        <fullName evidence="6">RING-type domain-containing protein</fullName>
    </recommendedName>
</protein>
<keyword evidence="1" id="KW-0479">Metal-binding</keyword>
<dbReference type="Gene3D" id="3.30.40.10">
    <property type="entry name" value="Zinc/RING finger domain, C3HC4 (zinc finger)"/>
    <property type="match status" value="1"/>
</dbReference>
<dbReference type="OrthoDB" id="8118048at2759"/>
<evidence type="ECO:0000256" key="4">
    <source>
        <dbReference type="PROSITE-ProRule" id="PRU00175"/>
    </source>
</evidence>
<evidence type="ECO:0000313" key="7">
    <source>
        <dbReference type="EMBL" id="KAG5671354.1"/>
    </source>
</evidence>
<dbReference type="EMBL" id="JADBJN010000003">
    <property type="protein sequence ID" value="KAG5671354.1"/>
    <property type="molecule type" value="Genomic_DNA"/>
</dbReference>
<name>A0A9J6BNK5_POLVA</name>